<reference evidence="5" key="1">
    <citation type="submission" date="2025-08" db="UniProtKB">
        <authorList>
            <consortium name="RefSeq"/>
        </authorList>
    </citation>
    <scope>IDENTIFICATION</scope>
</reference>
<dbReference type="InterPro" id="IPR000159">
    <property type="entry name" value="RA_dom"/>
</dbReference>
<dbReference type="PROSITE" id="PS50853">
    <property type="entry name" value="FN3"/>
    <property type="match status" value="1"/>
</dbReference>
<proteinExistence type="predicted"/>
<evidence type="ECO:0000313" key="5">
    <source>
        <dbReference type="RefSeq" id="XP_015261142.1"/>
    </source>
</evidence>
<gene>
    <name evidence="5" type="primary">LOC107105656</name>
</gene>
<feature type="domain" description="Fibronectin type-III" evidence="3">
    <location>
        <begin position="201"/>
        <end position="298"/>
    </location>
</feature>
<evidence type="ECO:0000256" key="1">
    <source>
        <dbReference type="SAM" id="MobiDB-lite"/>
    </source>
</evidence>
<dbReference type="InterPro" id="IPR013783">
    <property type="entry name" value="Ig-like_fold"/>
</dbReference>
<keyword evidence="4" id="KW-1185">Reference proteome</keyword>
<dbReference type="SUPFAM" id="SSF48403">
    <property type="entry name" value="Ankyrin repeat"/>
    <property type="match status" value="1"/>
</dbReference>
<organism evidence="4 5">
    <name type="scientific">Gekko japonicus</name>
    <name type="common">Schlegel's Japanese gecko</name>
    <dbReference type="NCBI Taxonomy" id="146911"/>
    <lineage>
        <taxon>Eukaryota</taxon>
        <taxon>Metazoa</taxon>
        <taxon>Chordata</taxon>
        <taxon>Craniata</taxon>
        <taxon>Vertebrata</taxon>
        <taxon>Euteleostomi</taxon>
        <taxon>Lepidosauria</taxon>
        <taxon>Squamata</taxon>
        <taxon>Bifurcata</taxon>
        <taxon>Gekkota</taxon>
        <taxon>Gekkonidae</taxon>
        <taxon>Gekkoninae</taxon>
        <taxon>Gekko</taxon>
    </lineage>
</organism>
<evidence type="ECO:0000313" key="4">
    <source>
        <dbReference type="Proteomes" id="UP000694871"/>
    </source>
</evidence>
<dbReference type="InterPro" id="IPR039269">
    <property type="entry name" value="ANKFN1"/>
</dbReference>
<dbReference type="Gene3D" id="2.60.40.10">
    <property type="entry name" value="Immunoglobulins"/>
    <property type="match status" value="1"/>
</dbReference>
<dbReference type="GeneID" id="107105656"/>
<feature type="region of interest" description="Disordered" evidence="1">
    <location>
        <begin position="780"/>
        <end position="862"/>
    </location>
</feature>
<dbReference type="Gene3D" id="1.25.40.20">
    <property type="entry name" value="Ankyrin repeat-containing domain"/>
    <property type="match status" value="1"/>
</dbReference>
<dbReference type="InterPro" id="IPR036116">
    <property type="entry name" value="FN3_sf"/>
</dbReference>
<dbReference type="CDD" id="cd00063">
    <property type="entry name" value="FN3"/>
    <property type="match status" value="1"/>
</dbReference>
<name>A0ABM1JI55_GEKJA</name>
<accession>A0ABM1JI55</accession>
<evidence type="ECO:0000259" key="2">
    <source>
        <dbReference type="PROSITE" id="PS50200"/>
    </source>
</evidence>
<feature type="region of interest" description="Disordered" evidence="1">
    <location>
        <begin position="1"/>
        <end position="25"/>
    </location>
</feature>
<protein>
    <submittedName>
        <fullName evidence="5">Ankyrin repeat and fibronectin type-III domain-containing protein 1-like</fullName>
    </submittedName>
</protein>
<dbReference type="PANTHER" id="PTHR21437:SF2">
    <property type="entry name" value="ANKYRIN REPEAT AND FIBRONECTIN TYPE-III DOMAIN-CONTAINING PROTEIN 1-LIKE"/>
    <property type="match status" value="1"/>
</dbReference>
<dbReference type="InterPro" id="IPR003961">
    <property type="entry name" value="FN3_dom"/>
</dbReference>
<dbReference type="SMART" id="SM00060">
    <property type="entry name" value="FN3"/>
    <property type="match status" value="1"/>
</dbReference>
<dbReference type="RefSeq" id="XP_015261142.1">
    <property type="nucleotide sequence ID" value="XM_015405656.1"/>
</dbReference>
<dbReference type="Pfam" id="PF00041">
    <property type="entry name" value="fn3"/>
    <property type="match status" value="1"/>
</dbReference>
<dbReference type="SUPFAM" id="SSF49265">
    <property type="entry name" value="Fibronectin type III"/>
    <property type="match status" value="1"/>
</dbReference>
<dbReference type="InterPro" id="IPR036770">
    <property type="entry name" value="Ankyrin_rpt-contain_sf"/>
</dbReference>
<dbReference type="PANTHER" id="PTHR21437">
    <property type="entry name" value="WIDE AWAKE"/>
    <property type="match status" value="1"/>
</dbReference>
<dbReference type="Proteomes" id="UP000694871">
    <property type="component" value="Unplaced"/>
</dbReference>
<evidence type="ECO:0000259" key="3">
    <source>
        <dbReference type="PROSITE" id="PS50853"/>
    </source>
</evidence>
<feature type="compositionally biased region" description="Basic and acidic residues" evidence="1">
    <location>
        <begin position="799"/>
        <end position="811"/>
    </location>
</feature>
<feature type="compositionally biased region" description="Polar residues" evidence="1">
    <location>
        <begin position="1"/>
        <end position="15"/>
    </location>
</feature>
<sequence length="1210" mass="136660">MTQQMRDLQLTQSRKQPGPSSPNAAKRLYRNLSGKFRVNYMSFDEGSFTGRSEKEKLRKSYLFQGNAALFEAVELQDLDKVQDLLKQYSLEELDLNTPNSEGLLPLDIAIMTNNAPIAKTLLLAGAKESPHFVSLESRALHLSTLVQEAEQRVNDLTAQVVNEVPNADCSEKEKQLKSWEWRYRLYKRMSAGFEHARVPDPPTNVHLSVASSTSVEVVFQEPLSVNSAVVTKYKVEWSCSPTFSPPLGEMVIDKLKNLHVTIRGLVSGTAYYVQVFAYNMKGWGPPQTSIPPFAIPSNWREYDGRAPRRRGQAGALDHLLTQVKTVHQHCVCHESCKNQPQNRKHSVSKSLKYLFHPGSKFLKTLKRGLYLSSLFYKDDNILVTHEDQVPVVEIDDTYSCLLMQDFLWFTKVSCMWDEILWLRQCVTVSQSSCSCILQTRFKMLLAISQMQGLLGIQDLGQVFFEPIKDKQGNILVVTLKEVKSNQTFESVRWVPLSKLQTSRKSVSSPEEPTALDTLLMTLQDKLAYHQKSSQALPPGLYLGYLKLCSAVDQIRVLVPERLPNILCHVKIRNNPNVSREEWEWLQSLASLEEPVPPEQDLETTPQNLLLQELQGAVKELMQLVNVPLHEAKDFRLYSQEVLDFGGEVSFLLLLPPSDDVCTAPGQNNPYTPRSGFFTLPLQIFELGKQDYGMTRWTGLEPSCSQRCPMQPTLIPLESLRTGLRSRRIPGCTGIWQMEEIWREMRWMMDALQHARYKQPSGGISLVCFLEESSTALKEKTQSTSSHLDFFPSPTPSPETSRKLNSDSHGMSDEEGSSEVFLATDSDYDSSRAQSPRELDLVYSSSGPDCCSRRNPRPLRDSAPDVLQSHELKTAAILTEEPRPPPELYDSDFVLPSRQIELLRITEKRQAYCVRTSSLDFPKPLCHGARKSCPGSVDSSPTESRTAGRCSPVRFGTGLAFSPKHSWPSESSEPVFRTRSVEWTHTFQEVPEPGHVANRGKLPGSTALCVCPQYETGLSKETNIKDTGAFSLLCPFVAQNRRVKSCVPLTEELMMDIKNYGRPRVTEERKENISVVLQRNGSKSLGKLIILPVLRMPETPLKEERRGQLAILKSLRLRVTSKMTAEEVVKLVVEEINEISRNVLGDADAFCYGEEQLGHFGLVFVSEEVEQWLPNDFLPLSLQKAWPDGRFYVRIKETSPLLFQYGPATTV</sequence>
<feature type="domain" description="Ras-associating" evidence="2">
    <location>
        <begin position="1116"/>
        <end position="1197"/>
    </location>
</feature>
<dbReference type="PROSITE" id="PS50200">
    <property type="entry name" value="RA"/>
    <property type="match status" value="1"/>
</dbReference>